<evidence type="ECO:0000313" key="2">
    <source>
        <dbReference type="Proteomes" id="UP000319663"/>
    </source>
</evidence>
<keyword evidence="2" id="KW-1185">Reference proteome</keyword>
<dbReference type="PANTHER" id="PTHR43591">
    <property type="entry name" value="METHYLTRANSFERASE"/>
    <property type="match status" value="1"/>
</dbReference>
<accession>A0A507QW34</accession>
<dbReference type="Gene3D" id="3.40.50.150">
    <property type="entry name" value="Vaccinia Virus protein VP39"/>
    <property type="match status" value="1"/>
</dbReference>
<dbReference type="PANTHER" id="PTHR43591:SF24">
    <property type="entry name" value="2-METHOXY-6-POLYPRENYL-1,4-BENZOQUINOL METHYLASE, MITOCHONDRIAL"/>
    <property type="match status" value="1"/>
</dbReference>
<comment type="caution">
    <text evidence="1">The sequence shown here is derived from an EMBL/GenBank/DDBJ whole genome shotgun (WGS) entry which is preliminary data.</text>
</comment>
<dbReference type="EMBL" id="VIFY01000079">
    <property type="protein sequence ID" value="TQB71587.1"/>
    <property type="molecule type" value="Genomic_DNA"/>
</dbReference>
<gene>
    <name evidence="1" type="ORF">MPDQ_007446</name>
</gene>
<reference evidence="1 2" key="1">
    <citation type="submission" date="2019-06" db="EMBL/GenBank/DDBJ databases">
        <title>Wine fermentation using esterase from Monascus purpureus.</title>
        <authorList>
            <person name="Geng C."/>
            <person name="Zhang Y."/>
        </authorList>
    </citation>
    <scope>NUCLEOTIDE SEQUENCE [LARGE SCALE GENOMIC DNA]</scope>
    <source>
        <strain evidence="1">HQ1</strain>
    </source>
</reference>
<evidence type="ECO:0000313" key="1">
    <source>
        <dbReference type="EMBL" id="TQB71587.1"/>
    </source>
</evidence>
<dbReference type="Pfam" id="PF13489">
    <property type="entry name" value="Methyltransf_23"/>
    <property type="match status" value="1"/>
</dbReference>
<name>A0A507QW34_MONPU</name>
<dbReference type="InterPro" id="IPR029063">
    <property type="entry name" value="SAM-dependent_MTases_sf"/>
</dbReference>
<dbReference type="STRING" id="5098.A0A507QW34"/>
<sequence length="337" mass="38502">MADTTAEGVDNNPITVDDTVSELDSTFSEAGSDTTSLTSSVLKYRFEHGRRYHGYRDGRYLLPNDEKEQDRMDILSFLFTLALDGELFLAPIEKHPQRILDLGCGTGQWAIDIGDMFPSAQVIGNDLSPIQPSMVPPNVQFEVDDIESDWAFRTPFDFIHGRYLASAVRDWPRLFQQTYQNLKPGGYCEFLDFDFTYRSDDGSIKETHDLYINSAEFIRAANILGQEPCPGPKFRKWAEETGFVNIKEHTFKIPNGPWPKDSKLKELGAWNRIQSLEGFEAWTMGMFTRVLGWSPEEVQVHLARARQDIRNPDIHAYVLLYVVYAQKPKEKGKANDE</sequence>
<dbReference type="SUPFAM" id="SSF53335">
    <property type="entry name" value="S-adenosyl-L-methionine-dependent methyltransferases"/>
    <property type="match status" value="1"/>
</dbReference>
<dbReference type="GO" id="GO:0008168">
    <property type="term" value="F:methyltransferase activity"/>
    <property type="evidence" value="ECO:0007669"/>
    <property type="project" value="TreeGrafter"/>
</dbReference>
<dbReference type="Proteomes" id="UP000319663">
    <property type="component" value="Unassembled WGS sequence"/>
</dbReference>
<dbReference type="CDD" id="cd02440">
    <property type="entry name" value="AdoMet_MTases"/>
    <property type="match status" value="1"/>
</dbReference>
<proteinExistence type="predicted"/>
<organism evidence="1 2">
    <name type="scientific">Monascus purpureus</name>
    <name type="common">Red mold</name>
    <name type="synonym">Monascus anka</name>
    <dbReference type="NCBI Taxonomy" id="5098"/>
    <lineage>
        <taxon>Eukaryota</taxon>
        <taxon>Fungi</taxon>
        <taxon>Dikarya</taxon>
        <taxon>Ascomycota</taxon>
        <taxon>Pezizomycotina</taxon>
        <taxon>Eurotiomycetes</taxon>
        <taxon>Eurotiomycetidae</taxon>
        <taxon>Eurotiales</taxon>
        <taxon>Aspergillaceae</taxon>
        <taxon>Monascus</taxon>
    </lineage>
</organism>
<evidence type="ECO:0008006" key="3">
    <source>
        <dbReference type="Google" id="ProtNLM"/>
    </source>
</evidence>
<dbReference type="AlphaFoldDB" id="A0A507QW34"/>
<protein>
    <recommendedName>
        <fullName evidence="3">Methyltransferase domain-containing protein</fullName>
    </recommendedName>
</protein>
<dbReference type="OrthoDB" id="2013972at2759"/>